<keyword evidence="4" id="KW-1185">Reference proteome</keyword>
<reference evidence="3 4" key="1">
    <citation type="submission" date="2020-05" db="EMBL/GenBank/DDBJ databases">
        <title>Mucilaginibacter mali sp. nov.</title>
        <authorList>
            <person name="Kim H.S."/>
            <person name="Lee K.C."/>
            <person name="Suh M.K."/>
            <person name="Kim J.-S."/>
            <person name="Han K.-I."/>
            <person name="Eom M.K."/>
            <person name="Shin Y.K."/>
            <person name="Lee J.-S."/>
        </authorList>
    </citation>
    <scope>NUCLEOTIDE SEQUENCE [LARGE SCALE GENOMIC DNA]</scope>
    <source>
        <strain evidence="3 4">G2-14</strain>
    </source>
</reference>
<gene>
    <name evidence="3" type="ORF">HQ865_21395</name>
</gene>
<accession>A0A7D4PW82</accession>
<dbReference type="AlphaFoldDB" id="A0A7D4PW82"/>
<keyword evidence="2" id="KW-0732">Signal</keyword>
<dbReference type="Gene3D" id="1.25.40.10">
    <property type="entry name" value="Tetratricopeptide repeat domain"/>
    <property type="match status" value="2"/>
</dbReference>
<evidence type="ECO:0000256" key="1">
    <source>
        <dbReference type="PROSITE-ProRule" id="PRU00339"/>
    </source>
</evidence>
<dbReference type="InterPro" id="IPR011990">
    <property type="entry name" value="TPR-like_helical_dom_sf"/>
</dbReference>
<evidence type="ECO:0000313" key="3">
    <source>
        <dbReference type="EMBL" id="QKJ32208.1"/>
    </source>
</evidence>
<feature type="repeat" description="TPR" evidence="1">
    <location>
        <begin position="97"/>
        <end position="130"/>
    </location>
</feature>
<dbReference type="SMART" id="SM00028">
    <property type="entry name" value="TPR"/>
    <property type="match status" value="3"/>
</dbReference>
<proteinExistence type="predicted"/>
<dbReference type="KEGG" id="mmab:HQ865_21395"/>
<evidence type="ECO:0000256" key="2">
    <source>
        <dbReference type="SAM" id="SignalP"/>
    </source>
</evidence>
<organism evidence="3 4">
    <name type="scientific">Mucilaginibacter mali</name>
    <dbReference type="NCBI Taxonomy" id="2740462"/>
    <lineage>
        <taxon>Bacteria</taxon>
        <taxon>Pseudomonadati</taxon>
        <taxon>Bacteroidota</taxon>
        <taxon>Sphingobacteriia</taxon>
        <taxon>Sphingobacteriales</taxon>
        <taxon>Sphingobacteriaceae</taxon>
        <taxon>Mucilaginibacter</taxon>
    </lineage>
</organism>
<feature type="signal peptide" evidence="2">
    <location>
        <begin position="1"/>
        <end position="20"/>
    </location>
</feature>
<dbReference type="Proteomes" id="UP000505355">
    <property type="component" value="Chromosome"/>
</dbReference>
<dbReference type="RefSeq" id="WP_173416859.1">
    <property type="nucleotide sequence ID" value="NZ_CP054139.1"/>
</dbReference>
<dbReference type="PROSITE" id="PS50005">
    <property type="entry name" value="TPR"/>
    <property type="match status" value="1"/>
</dbReference>
<dbReference type="EMBL" id="CP054139">
    <property type="protein sequence ID" value="QKJ32208.1"/>
    <property type="molecule type" value="Genomic_DNA"/>
</dbReference>
<dbReference type="InterPro" id="IPR019734">
    <property type="entry name" value="TPR_rpt"/>
</dbReference>
<dbReference type="SUPFAM" id="SSF48452">
    <property type="entry name" value="TPR-like"/>
    <property type="match status" value="2"/>
</dbReference>
<keyword evidence="1" id="KW-0802">TPR repeat</keyword>
<name>A0A7D4PW82_9SPHI</name>
<sequence length="335" mass="36969">MKNVFKTLIIILLSAKAAIAQNPDAKSLVREGIDLNNQKNYAGAIEKYKAALAIDADYAPGNYQMAFSLNAMGKGLDGIPYLQKVFSSTTASTNLISGAYDLAGSIYDLNKQSQKAIENYQAGIKANPTYQPLRYNLALAYFRGRQYADAESAAIEAIKLDPKYASTMRLYALVTFHQNKRAEALLGFCQFLALEPNTARSAEAYGNIQHILQGGALKPEPGQKTDPFVAKLAAVQNAVITKALAPFAKRRYASAGDLLTAQLNAIFNALGTMPRDKEYYWYRLADYFNKLSQSPNMPAFARLVSLSTPESAKWAKDHVQQITDLDNWLKENKPE</sequence>
<protein>
    <submittedName>
        <fullName evidence="3">Uncharacterized protein</fullName>
    </submittedName>
</protein>
<evidence type="ECO:0000313" key="4">
    <source>
        <dbReference type="Proteomes" id="UP000505355"/>
    </source>
</evidence>
<feature type="chain" id="PRO_5028808973" evidence="2">
    <location>
        <begin position="21"/>
        <end position="335"/>
    </location>
</feature>